<evidence type="ECO:0000256" key="5">
    <source>
        <dbReference type="RuleBase" id="RU361157"/>
    </source>
</evidence>
<feature type="transmembrane region" description="Helical" evidence="5">
    <location>
        <begin position="160"/>
        <end position="178"/>
    </location>
</feature>
<evidence type="ECO:0000256" key="1">
    <source>
        <dbReference type="ARBA" id="ARBA00004141"/>
    </source>
</evidence>
<feature type="transmembrane region" description="Helical" evidence="5">
    <location>
        <begin position="52"/>
        <end position="73"/>
    </location>
</feature>
<dbReference type="Proteomes" id="UP000287969">
    <property type="component" value="Chromosome"/>
</dbReference>
<reference evidence="8" key="1">
    <citation type="submission" date="2019-01" db="EMBL/GenBank/DDBJ databases">
        <title>Draft genomes of a novel of Sporanaerobacter strains.</title>
        <authorList>
            <person name="Ma S."/>
        </authorList>
    </citation>
    <scope>NUCLEOTIDE SEQUENCE [LARGE SCALE GENOMIC DNA]</scope>
    <source>
        <strain evidence="8">NJN-17</strain>
    </source>
</reference>
<dbReference type="InterPro" id="IPR000412">
    <property type="entry name" value="ABC_2_transport"/>
</dbReference>
<evidence type="ECO:0000256" key="2">
    <source>
        <dbReference type="ARBA" id="ARBA00022692"/>
    </source>
</evidence>
<dbReference type="PIRSF" id="PIRSF006648">
    <property type="entry name" value="DrrB"/>
    <property type="match status" value="1"/>
</dbReference>
<feature type="transmembrane region" description="Helical" evidence="5">
    <location>
        <begin position="21"/>
        <end position="40"/>
    </location>
</feature>
<dbReference type="PROSITE" id="PS51012">
    <property type="entry name" value="ABC_TM2"/>
    <property type="match status" value="1"/>
</dbReference>
<dbReference type="PANTHER" id="PTHR43229">
    <property type="entry name" value="NODULATION PROTEIN J"/>
    <property type="match status" value="1"/>
</dbReference>
<dbReference type="InterPro" id="IPR047817">
    <property type="entry name" value="ABC2_TM_bact-type"/>
</dbReference>
<evidence type="ECO:0000259" key="6">
    <source>
        <dbReference type="PROSITE" id="PS51012"/>
    </source>
</evidence>
<evidence type="ECO:0000256" key="3">
    <source>
        <dbReference type="ARBA" id="ARBA00022989"/>
    </source>
</evidence>
<keyword evidence="4 5" id="KW-0472">Membrane</keyword>
<organism evidence="7 8">
    <name type="scientific">Acidilutibacter cellobiosedens</name>
    <dbReference type="NCBI Taxonomy" id="2507161"/>
    <lineage>
        <taxon>Bacteria</taxon>
        <taxon>Bacillati</taxon>
        <taxon>Bacillota</taxon>
        <taxon>Tissierellia</taxon>
        <taxon>Tissierellales</taxon>
        <taxon>Acidilutibacteraceae</taxon>
        <taxon>Acidilutibacter</taxon>
    </lineage>
</organism>
<dbReference type="AlphaFoldDB" id="A0A410QE41"/>
<dbReference type="OrthoDB" id="162334at2"/>
<dbReference type="EMBL" id="CP035282">
    <property type="protein sequence ID" value="QAT62257.1"/>
    <property type="molecule type" value="Genomic_DNA"/>
</dbReference>
<proteinExistence type="inferred from homology"/>
<dbReference type="GO" id="GO:0140359">
    <property type="term" value="F:ABC-type transporter activity"/>
    <property type="evidence" value="ECO:0007669"/>
    <property type="project" value="InterPro"/>
</dbReference>
<keyword evidence="3 5" id="KW-1133">Transmembrane helix</keyword>
<dbReference type="RefSeq" id="WP_071140970.1">
    <property type="nucleotide sequence ID" value="NZ_CP035282.1"/>
</dbReference>
<evidence type="ECO:0000313" key="8">
    <source>
        <dbReference type="Proteomes" id="UP000287969"/>
    </source>
</evidence>
<name>A0A410QE41_9FIRM</name>
<accession>A0A410QE41</accession>
<dbReference type="PANTHER" id="PTHR43229:SF2">
    <property type="entry name" value="NODULATION PROTEIN J"/>
    <property type="match status" value="1"/>
</dbReference>
<keyword evidence="5" id="KW-1003">Cell membrane</keyword>
<feature type="transmembrane region" description="Helical" evidence="5">
    <location>
        <begin position="218"/>
        <end position="237"/>
    </location>
</feature>
<comment type="subcellular location">
    <subcellularLocation>
        <location evidence="5">Cell membrane</location>
        <topology evidence="5">Multi-pass membrane protein</topology>
    </subcellularLocation>
    <subcellularLocation>
        <location evidence="1">Membrane</location>
        <topology evidence="1">Multi-pass membrane protein</topology>
    </subcellularLocation>
</comment>
<dbReference type="KEGG" id="spoa:EQM13_12010"/>
<dbReference type="InterPro" id="IPR013525">
    <property type="entry name" value="ABC2_TM"/>
</dbReference>
<protein>
    <recommendedName>
        <fullName evidence="5">Transport permease protein</fullName>
    </recommendedName>
</protein>
<keyword evidence="8" id="KW-1185">Reference proteome</keyword>
<comment type="similarity">
    <text evidence="5">Belongs to the ABC-2 integral membrane protein family.</text>
</comment>
<dbReference type="InterPro" id="IPR051784">
    <property type="entry name" value="Nod_factor_ABC_transporter"/>
</dbReference>
<keyword evidence="2 5" id="KW-0812">Transmembrane</keyword>
<feature type="transmembrane region" description="Helical" evidence="5">
    <location>
        <begin position="128"/>
        <end position="153"/>
    </location>
</feature>
<sequence>MKTLAFASRNGKEIVRDRINLAFGIGFPVILLLLLSAIQSNIPVKLFEIKHLTPGIAVFGLSFISLFSGMLIAKDRTSSFMLRLFASPLKSSNFIFGYMLPLFPMAMLQVCVCFVVAFFLGLAPSMNVLLTIIVLIPAAVLFISIGLLCGSLFNDRQVGGICGALLTNLSAWLSGTWFDIDLVGGAFKKTAEALPFLHAVNAGRAAISGNYSLILSDLWWVIVYAAIITVIAVLVFTKKMNSDKI</sequence>
<dbReference type="GO" id="GO:0043190">
    <property type="term" value="C:ATP-binding cassette (ABC) transporter complex"/>
    <property type="evidence" value="ECO:0007669"/>
    <property type="project" value="InterPro"/>
</dbReference>
<evidence type="ECO:0000256" key="4">
    <source>
        <dbReference type="ARBA" id="ARBA00023136"/>
    </source>
</evidence>
<gene>
    <name evidence="7" type="ORF">EQM13_12010</name>
</gene>
<evidence type="ECO:0000313" key="7">
    <source>
        <dbReference type="EMBL" id="QAT62257.1"/>
    </source>
</evidence>
<feature type="domain" description="ABC transmembrane type-2" evidence="6">
    <location>
        <begin position="19"/>
        <end position="239"/>
    </location>
</feature>
<dbReference type="Pfam" id="PF01061">
    <property type="entry name" value="ABC2_membrane"/>
    <property type="match status" value="1"/>
</dbReference>
<feature type="transmembrane region" description="Helical" evidence="5">
    <location>
        <begin position="94"/>
        <end position="122"/>
    </location>
</feature>
<keyword evidence="5" id="KW-0813">Transport</keyword>